<organism evidence="1 2">
    <name type="scientific">Ataeniobius toweri</name>
    <dbReference type="NCBI Taxonomy" id="208326"/>
    <lineage>
        <taxon>Eukaryota</taxon>
        <taxon>Metazoa</taxon>
        <taxon>Chordata</taxon>
        <taxon>Craniata</taxon>
        <taxon>Vertebrata</taxon>
        <taxon>Euteleostomi</taxon>
        <taxon>Actinopterygii</taxon>
        <taxon>Neopterygii</taxon>
        <taxon>Teleostei</taxon>
        <taxon>Neoteleostei</taxon>
        <taxon>Acanthomorphata</taxon>
        <taxon>Ovalentaria</taxon>
        <taxon>Atherinomorphae</taxon>
        <taxon>Cyprinodontiformes</taxon>
        <taxon>Goodeidae</taxon>
        <taxon>Ataeniobius</taxon>
    </lineage>
</organism>
<accession>A0ABU7A1T9</accession>
<name>A0ABU7A1T9_9TELE</name>
<reference evidence="1 2" key="1">
    <citation type="submission" date="2021-07" db="EMBL/GenBank/DDBJ databases">
        <authorList>
            <person name="Palmer J.M."/>
        </authorList>
    </citation>
    <scope>NUCLEOTIDE SEQUENCE [LARGE SCALE GENOMIC DNA]</scope>
    <source>
        <strain evidence="1 2">AT_MEX2019</strain>
        <tissue evidence="1">Muscle</tissue>
    </source>
</reference>
<dbReference type="Proteomes" id="UP001345963">
    <property type="component" value="Unassembled WGS sequence"/>
</dbReference>
<dbReference type="EMBL" id="JAHUTI010000238">
    <property type="protein sequence ID" value="MED6231848.1"/>
    <property type="molecule type" value="Genomic_DNA"/>
</dbReference>
<keyword evidence="2" id="KW-1185">Reference proteome</keyword>
<sequence>MLQTSSRKEEQLEGRCLFMLQTKAVACTFLSVCLTGRTVISASLHKMLTGAKDKDSVRGFFPFRQRIPFGTSYHLLITKMSCLISSVATTSVISCNNLHALWSIFTVTEH</sequence>
<proteinExistence type="predicted"/>
<evidence type="ECO:0000313" key="1">
    <source>
        <dbReference type="EMBL" id="MED6231848.1"/>
    </source>
</evidence>
<gene>
    <name evidence="1" type="ORF">ATANTOWER_010796</name>
</gene>
<comment type="caution">
    <text evidence="1">The sequence shown here is derived from an EMBL/GenBank/DDBJ whole genome shotgun (WGS) entry which is preliminary data.</text>
</comment>
<evidence type="ECO:0000313" key="2">
    <source>
        <dbReference type="Proteomes" id="UP001345963"/>
    </source>
</evidence>
<protein>
    <submittedName>
        <fullName evidence="1">Uncharacterized protein</fullName>
    </submittedName>
</protein>